<name>A0ABP9N3K9_9GAMM</name>
<feature type="domain" description="ZinT" evidence="4">
    <location>
        <begin position="39"/>
        <end position="216"/>
    </location>
</feature>
<dbReference type="SUPFAM" id="SSF50814">
    <property type="entry name" value="Lipocalins"/>
    <property type="match status" value="1"/>
</dbReference>
<comment type="caution">
    <text evidence="5">The sequence shown here is derived from an EMBL/GenBank/DDBJ whole genome shotgun (WGS) entry which is preliminary data.</text>
</comment>
<keyword evidence="1 3" id="KW-0732">Signal</keyword>
<proteinExistence type="predicted"/>
<dbReference type="Gene3D" id="2.40.128.20">
    <property type="match status" value="1"/>
</dbReference>
<feature type="signal peptide" evidence="3">
    <location>
        <begin position="1"/>
        <end position="24"/>
    </location>
</feature>
<protein>
    <submittedName>
        <fullName evidence="5">Metal-binding protein ZinT</fullName>
    </submittedName>
</protein>
<gene>
    <name evidence="5" type="primary">zinT</name>
    <name evidence="5" type="ORF">GCM10023211_11570</name>
</gene>
<evidence type="ECO:0000256" key="2">
    <source>
        <dbReference type="ARBA" id="ARBA00022833"/>
    </source>
</evidence>
<dbReference type="EMBL" id="BAABHY010000001">
    <property type="protein sequence ID" value="GAA5108854.1"/>
    <property type="molecule type" value="Genomic_DNA"/>
</dbReference>
<accession>A0ABP9N3K9</accession>
<dbReference type="Proteomes" id="UP001500171">
    <property type="component" value="Unassembled WGS sequence"/>
</dbReference>
<organism evidence="5 6">
    <name type="scientific">Orbus sasakiae</name>
    <dbReference type="NCBI Taxonomy" id="1078475"/>
    <lineage>
        <taxon>Bacteria</taxon>
        <taxon>Pseudomonadati</taxon>
        <taxon>Pseudomonadota</taxon>
        <taxon>Gammaproteobacteria</taxon>
        <taxon>Orbales</taxon>
        <taxon>Orbaceae</taxon>
        <taxon>Orbus</taxon>
    </lineage>
</organism>
<dbReference type="Pfam" id="PF09223">
    <property type="entry name" value="ZinT"/>
    <property type="match status" value="1"/>
</dbReference>
<evidence type="ECO:0000313" key="6">
    <source>
        <dbReference type="Proteomes" id="UP001500171"/>
    </source>
</evidence>
<evidence type="ECO:0000256" key="3">
    <source>
        <dbReference type="SAM" id="SignalP"/>
    </source>
</evidence>
<sequence length="216" mass="24610">MLKKAYFKLTAGSLALLLAGAVYAHNHDHGHQMSEKALQASQGVFDNSDVKDRTLADWEGTWQSVYGYLLAGDLDPVIEAKVAKNPGKTFADYQTYYSNGYKTDIQWIAIENNRMDFHKKDSAASCEYSYAGYKILTYVSGKKGVRYLFTCQDKNATAPKYVQFSDHIIEPTKSIHFHIYMGNDSHEKLLEEMDNWPTYYPLSLNKDGIVDEMLHH</sequence>
<evidence type="ECO:0000256" key="1">
    <source>
        <dbReference type="ARBA" id="ARBA00022729"/>
    </source>
</evidence>
<keyword evidence="6" id="KW-1185">Reference proteome</keyword>
<dbReference type="NCBIfam" id="NF007639">
    <property type="entry name" value="PRK10306.1"/>
    <property type="match status" value="1"/>
</dbReference>
<reference evidence="6" key="1">
    <citation type="journal article" date="2019" name="Int. J. Syst. Evol. Microbiol.">
        <title>The Global Catalogue of Microorganisms (GCM) 10K type strain sequencing project: providing services to taxonomists for standard genome sequencing and annotation.</title>
        <authorList>
            <consortium name="The Broad Institute Genomics Platform"/>
            <consortium name="The Broad Institute Genome Sequencing Center for Infectious Disease"/>
            <person name="Wu L."/>
            <person name="Ma J."/>
        </authorList>
    </citation>
    <scope>NUCLEOTIDE SEQUENCE [LARGE SCALE GENOMIC DNA]</scope>
    <source>
        <strain evidence="6">JCM 18050</strain>
    </source>
</reference>
<evidence type="ECO:0000259" key="4">
    <source>
        <dbReference type="Pfam" id="PF09223"/>
    </source>
</evidence>
<feature type="chain" id="PRO_5045549594" evidence="3">
    <location>
        <begin position="25"/>
        <end position="216"/>
    </location>
</feature>
<evidence type="ECO:0000313" key="5">
    <source>
        <dbReference type="EMBL" id="GAA5108854.1"/>
    </source>
</evidence>
<dbReference type="InterPro" id="IPR012674">
    <property type="entry name" value="Calycin"/>
</dbReference>
<keyword evidence="2" id="KW-0862">Zinc</keyword>
<dbReference type="InterPro" id="IPR015304">
    <property type="entry name" value="ZinT_dom"/>
</dbReference>